<feature type="chain" id="PRO_5047468775" evidence="1">
    <location>
        <begin position="25"/>
        <end position="73"/>
    </location>
</feature>
<evidence type="ECO:0000256" key="1">
    <source>
        <dbReference type="SAM" id="SignalP"/>
    </source>
</evidence>
<keyword evidence="1" id="KW-0732">Signal</keyword>
<name>A0ABY3RKH2_9BRAD</name>
<dbReference type="EMBL" id="CP088156">
    <property type="protein sequence ID" value="UFZ07990.1"/>
    <property type="molecule type" value="Genomic_DNA"/>
</dbReference>
<gene>
    <name evidence="2" type="ORF">LQG66_17545</name>
</gene>
<protein>
    <submittedName>
        <fullName evidence="2">Uncharacterized protein</fullName>
    </submittedName>
</protein>
<dbReference type="RefSeq" id="WP_231327439.1">
    <property type="nucleotide sequence ID" value="NZ_CP088156.1"/>
</dbReference>
<proteinExistence type="predicted"/>
<accession>A0ABY3RKH2</accession>
<sequence length="73" mass="7107">MRSFALLAVSAAILSVGTILPSNAEAGCHRLGETGYGIVIVGGRVGSTRTIASSGTAIVGTVDIAGVGSGSFK</sequence>
<evidence type="ECO:0000313" key="3">
    <source>
        <dbReference type="Proteomes" id="UP001431010"/>
    </source>
</evidence>
<feature type="signal peptide" evidence="1">
    <location>
        <begin position="1"/>
        <end position="24"/>
    </location>
</feature>
<reference evidence="2" key="1">
    <citation type="journal article" date="2024" name="Antonie Van Leeuwenhoek">
        <title>Bradyrhizobium ontarionense sp. nov., a novel bacterial symbiont isolated from Aeschynomene indica (Indian jointvetch), harbours photosynthesis, nitrogen fixation and nitrous oxide (N2O) reductase genes.</title>
        <authorList>
            <person name="Bromfield E.S.P."/>
            <person name="Cloutier S."/>
        </authorList>
    </citation>
    <scope>NUCLEOTIDE SEQUENCE</scope>
    <source>
        <strain evidence="2">A19</strain>
    </source>
</reference>
<keyword evidence="3" id="KW-1185">Reference proteome</keyword>
<evidence type="ECO:0000313" key="2">
    <source>
        <dbReference type="EMBL" id="UFZ07990.1"/>
    </source>
</evidence>
<dbReference type="Proteomes" id="UP001431010">
    <property type="component" value="Chromosome"/>
</dbReference>
<organism evidence="2 3">
    <name type="scientific">Bradyrhizobium ontarionense</name>
    <dbReference type="NCBI Taxonomy" id="2898149"/>
    <lineage>
        <taxon>Bacteria</taxon>
        <taxon>Pseudomonadati</taxon>
        <taxon>Pseudomonadota</taxon>
        <taxon>Alphaproteobacteria</taxon>
        <taxon>Hyphomicrobiales</taxon>
        <taxon>Nitrobacteraceae</taxon>
        <taxon>Bradyrhizobium</taxon>
    </lineage>
</organism>